<reference evidence="2 3" key="1">
    <citation type="submission" date="2019-10" db="EMBL/GenBank/DDBJ databases">
        <authorList>
            <person name="Karimi E."/>
        </authorList>
    </citation>
    <scope>NUCLEOTIDE SEQUENCE [LARGE SCALE GENOMIC DNA]</scope>
    <source>
        <strain evidence="2">Acinetobacter sp. 8BE</strain>
    </source>
</reference>
<dbReference type="Proteomes" id="UP000430404">
    <property type="component" value="Unassembled WGS sequence"/>
</dbReference>
<evidence type="ECO:0000313" key="2">
    <source>
        <dbReference type="EMBL" id="VXA55276.1"/>
    </source>
</evidence>
<dbReference type="RefSeq" id="WP_159724998.1">
    <property type="nucleotide sequence ID" value="NZ_LR732744.1"/>
</dbReference>
<feature type="transmembrane region" description="Helical" evidence="1">
    <location>
        <begin position="66"/>
        <end position="86"/>
    </location>
</feature>
<protein>
    <submittedName>
        <fullName evidence="2">Uncharacterized protein</fullName>
    </submittedName>
</protein>
<keyword evidence="1" id="KW-0812">Transmembrane</keyword>
<gene>
    <name evidence="2" type="ORF">ACI8B_210078</name>
</gene>
<proteinExistence type="predicted"/>
<name>A0A653K399_9GAMM</name>
<organism evidence="2 3">
    <name type="scientific">Acinetobacter proteolyticus</name>
    <dbReference type="NCBI Taxonomy" id="1776741"/>
    <lineage>
        <taxon>Bacteria</taxon>
        <taxon>Pseudomonadati</taxon>
        <taxon>Pseudomonadota</taxon>
        <taxon>Gammaproteobacteria</taxon>
        <taxon>Moraxellales</taxon>
        <taxon>Moraxellaceae</taxon>
        <taxon>Acinetobacter</taxon>
    </lineage>
</organism>
<dbReference type="EMBL" id="CABWKZ010000014">
    <property type="protein sequence ID" value="VXA55276.1"/>
    <property type="molecule type" value="Genomic_DNA"/>
</dbReference>
<evidence type="ECO:0000256" key="1">
    <source>
        <dbReference type="SAM" id="Phobius"/>
    </source>
</evidence>
<dbReference type="AlphaFoldDB" id="A0A653K399"/>
<keyword evidence="1" id="KW-0472">Membrane</keyword>
<sequence length="116" mass="12958">MTEAETYGTRIERKLDSVQQEVKTLSETVLRLTVINEQHKSLSDENAKKIERIEGDMQQAKGAINLLKVVSGVAVASMITFCTWIVSTNQGTQQRISDTNQKVAVIESKMAFRGEQ</sequence>
<accession>A0A653K399</accession>
<keyword evidence="1" id="KW-1133">Transmembrane helix</keyword>
<evidence type="ECO:0000313" key="3">
    <source>
        <dbReference type="Proteomes" id="UP000430404"/>
    </source>
</evidence>